<keyword evidence="4" id="KW-1185">Reference proteome</keyword>
<gene>
    <name evidence="3" type="ORF">OV079_37045</name>
</gene>
<dbReference type="Pfam" id="PF11141">
    <property type="entry name" value="DUF2914"/>
    <property type="match status" value="1"/>
</dbReference>
<accession>A0A9X3EVS5</accession>
<dbReference type="PROSITE" id="PS51257">
    <property type="entry name" value="PROKAR_LIPOPROTEIN"/>
    <property type="match status" value="1"/>
</dbReference>
<dbReference type="EMBL" id="JAPNKE010000002">
    <property type="protein sequence ID" value="MCY1011077.1"/>
    <property type="molecule type" value="Genomic_DNA"/>
</dbReference>
<dbReference type="AlphaFoldDB" id="A0A9X3EVS5"/>
<name>A0A9X3EVS5_9BACT</name>
<proteinExistence type="predicted"/>
<evidence type="ECO:0000259" key="2">
    <source>
        <dbReference type="Pfam" id="PF11141"/>
    </source>
</evidence>
<organism evidence="3 4">
    <name type="scientific">Nannocystis pusilla</name>
    <dbReference type="NCBI Taxonomy" id="889268"/>
    <lineage>
        <taxon>Bacteria</taxon>
        <taxon>Pseudomonadati</taxon>
        <taxon>Myxococcota</taxon>
        <taxon>Polyangia</taxon>
        <taxon>Nannocystales</taxon>
        <taxon>Nannocystaceae</taxon>
        <taxon>Nannocystis</taxon>
    </lineage>
</organism>
<dbReference type="InterPro" id="IPR022606">
    <property type="entry name" value="DUF2914"/>
</dbReference>
<feature type="region of interest" description="Disordered" evidence="1">
    <location>
        <begin position="47"/>
        <end position="100"/>
    </location>
</feature>
<comment type="caution">
    <text evidence="3">The sequence shown here is derived from an EMBL/GenBank/DDBJ whole genome shotgun (WGS) entry which is preliminary data.</text>
</comment>
<reference evidence="3" key="1">
    <citation type="submission" date="2022-11" db="EMBL/GenBank/DDBJ databases">
        <title>Minimal conservation of predation-associated metabolite biosynthetic gene clusters underscores biosynthetic potential of Myxococcota including descriptions for ten novel species: Archangium lansinium sp. nov., Myxococcus landrumus sp. nov., Nannocystis bai.</title>
        <authorList>
            <person name="Ahearne A."/>
            <person name="Stevens C."/>
            <person name="Phillips K."/>
        </authorList>
    </citation>
    <scope>NUCLEOTIDE SEQUENCE</scope>
    <source>
        <strain evidence="3">Na p29</strain>
    </source>
</reference>
<evidence type="ECO:0000313" key="3">
    <source>
        <dbReference type="EMBL" id="MCY1011077.1"/>
    </source>
</evidence>
<dbReference type="Proteomes" id="UP001150924">
    <property type="component" value="Unassembled WGS sequence"/>
</dbReference>
<protein>
    <submittedName>
        <fullName evidence="3">DUF2914 domain-containing protein</fullName>
    </submittedName>
</protein>
<evidence type="ECO:0000313" key="4">
    <source>
        <dbReference type="Proteomes" id="UP001150924"/>
    </source>
</evidence>
<feature type="domain" description="DUF2914" evidence="2">
    <location>
        <begin position="173"/>
        <end position="234"/>
    </location>
</feature>
<feature type="compositionally biased region" description="Basic and acidic residues" evidence="1">
    <location>
        <begin position="47"/>
        <end position="58"/>
    </location>
</feature>
<evidence type="ECO:0000256" key="1">
    <source>
        <dbReference type="SAM" id="MobiDB-lite"/>
    </source>
</evidence>
<sequence length="236" mass="25436">MKAASVRRTGNGAPRGASRCGLQGAAAALACLACNLEVPRVERGAAEGDAIERAERPEPTPTPAAAREIRLPAAHVPTADEEPELEDPRAAGPRTVPAGTPPAIARVFERLPVGIHDEPPVGAIGASGIHVDKIWVGQAYEREGCTGESDKFSLAKHGAVNVCFRVVHSRVEEKVDVLWEKDGELFRRRAMQIPELHAYRTRAYLVLRREYIGSWKARVVSVDGIELAAASFVVVE</sequence>
<dbReference type="RefSeq" id="WP_267774295.1">
    <property type="nucleotide sequence ID" value="NZ_JAPNKE010000002.1"/>
</dbReference>